<gene>
    <name evidence="2" type="primary">orf293</name>
</gene>
<keyword evidence="2" id="KW-0150">Chloroplast</keyword>
<evidence type="ECO:0000313" key="2">
    <source>
        <dbReference type="EMBL" id="BAR72355.1"/>
    </source>
</evidence>
<dbReference type="AlphaFoldDB" id="A0A0F7R0Z2"/>
<evidence type="ECO:0000256" key="1">
    <source>
        <dbReference type="SAM" id="Coils"/>
    </source>
</evidence>
<keyword evidence="2" id="KW-0934">Plastid</keyword>
<sequence>MQYVSPHVVFSSSPLEENLEDFRIEEKVIYDGKGSQNERRKNLEYLAKNYQKNLELVINENRIIERSLIFNCTFFRVPVFLVDKGKKISRLDALFIAMIYLPREFVSYMKTKLDVDVNILSRHIYFMRTPDRVIRAKDKSCMIAVSIVYSVPGKRILKNQIIDFRKDYFQDPNLALGDVTPFNLSVRQIKSKVFNVRDGWVFTPEVQGIFDRSKNGPPVFEFDQSTDRPILRFARLLSRNVKIHYVTEIPTDFPSISESSRLKFTEECFQIFLEFFGRLSGIKILLFLFSIV</sequence>
<organism evidence="2">
    <name type="scientific">Lepidodinium chlorophorum</name>
    <name type="common">Dinoflagellate</name>
    <name type="synonym">Gymnodinium chlorophorum</name>
    <dbReference type="NCBI Taxonomy" id="107758"/>
    <lineage>
        <taxon>Eukaryota</taxon>
        <taxon>Sar</taxon>
        <taxon>Alveolata</taxon>
        <taxon>Dinophyceae</taxon>
        <taxon>Gymnodiniales</taxon>
        <taxon>Gymnodiniaceae</taxon>
        <taxon>Lepidodinium</taxon>
    </lineage>
</organism>
<keyword evidence="1" id="KW-0175">Coiled coil</keyword>
<name>A0A0F7R0Z2_LEPCH</name>
<proteinExistence type="predicted"/>
<dbReference type="EMBL" id="LC008447">
    <property type="protein sequence ID" value="BAR72355.1"/>
    <property type="molecule type" value="Genomic_DNA"/>
</dbReference>
<protein>
    <submittedName>
        <fullName evidence="2">Uncharacterized protein</fullName>
    </submittedName>
</protein>
<dbReference type="RefSeq" id="YP_009139381.1">
    <property type="nucleotide sequence ID" value="NC_027093.1"/>
</dbReference>
<geneLocation type="chloroplast" evidence="2"/>
<reference evidence="2" key="1">
    <citation type="submission" date="2014-10" db="EMBL/GenBank/DDBJ databases">
        <title>The plastid genome of Lepidodinium chlorophorum.</title>
        <authorList>
            <person name="Kamikawa R."/>
            <person name="Tanifuji G."/>
            <person name="Kawachi M."/>
            <person name="Miyashita M."/>
            <person name="Hashimoto T."/>
            <person name="Inagaki Y."/>
        </authorList>
    </citation>
    <scope>NUCLEOTIDE SEQUENCE</scope>
</reference>
<feature type="coiled-coil region" evidence="1">
    <location>
        <begin position="40"/>
        <end position="67"/>
    </location>
</feature>
<accession>A0A0F7R0Z2</accession>
<dbReference type="GeneID" id="24286269"/>